<sequence>MFIKNVNGVDTIYIFPEEYDDIDYLILSRLHAFHIHSSVWCDAATAVYSLALKGDDKENMKHLLQKCLKVAGSTPDSEMLAWSPAHNRFRLMRSFRYYAGAIEDIIDFLETEKNK</sequence>
<name>A0A8S5Q783_9CAUD</name>
<evidence type="ECO:0000313" key="1">
    <source>
        <dbReference type="EMBL" id="DAE14681.1"/>
    </source>
</evidence>
<dbReference type="EMBL" id="BK015590">
    <property type="protein sequence ID" value="DAE14681.1"/>
    <property type="molecule type" value="Genomic_DNA"/>
</dbReference>
<accession>A0A8S5Q783</accession>
<protein>
    <submittedName>
        <fullName evidence="1">Uncharacterized protein</fullName>
    </submittedName>
</protein>
<proteinExistence type="predicted"/>
<organism evidence="1">
    <name type="scientific">Myoviridae sp. ctAca11</name>
    <dbReference type="NCBI Taxonomy" id="2825043"/>
    <lineage>
        <taxon>Viruses</taxon>
        <taxon>Duplodnaviria</taxon>
        <taxon>Heunggongvirae</taxon>
        <taxon>Uroviricota</taxon>
        <taxon>Caudoviricetes</taxon>
    </lineage>
</organism>
<reference evidence="1" key="1">
    <citation type="journal article" date="2021" name="Proc. Natl. Acad. Sci. U.S.A.">
        <title>A Catalog of Tens of Thousands of Viruses from Human Metagenomes Reveals Hidden Associations with Chronic Diseases.</title>
        <authorList>
            <person name="Tisza M.J."/>
            <person name="Buck C.B."/>
        </authorList>
    </citation>
    <scope>NUCLEOTIDE SEQUENCE</scope>
    <source>
        <strain evidence="1">CtAca11</strain>
    </source>
</reference>